<feature type="domain" description="MotA/TolQ/ExbB proton channel" evidence="9">
    <location>
        <begin position="247"/>
        <end position="364"/>
    </location>
</feature>
<proteinExistence type="inferred from homology"/>
<reference evidence="10 11" key="1">
    <citation type="submission" date="2019-02" db="EMBL/GenBank/DDBJ databases">
        <title>Deep-cultivation of Planctomycetes and their phenomic and genomic characterization uncovers novel biology.</title>
        <authorList>
            <person name="Wiegand S."/>
            <person name="Jogler M."/>
            <person name="Boedeker C."/>
            <person name="Pinto D."/>
            <person name="Vollmers J."/>
            <person name="Rivas-Marin E."/>
            <person name="Kohn T."/>
            <person name="Peeters S.H."/>
            <person name="Heuer A."/>
            <person name="Rast P."/>
            <person name="Oberbeckmann S."/>
            <person name="Bunk B."/>
            <person name="Jeske O."/>
            <person name="Meyerdierks A."/>
            <person name="Storesund J.E."/>
            <person name="Kallscheuer N."/>
            <person name="Luecker S."/>
            <person name="Lage O.M."/>
            <person name="Pohl T."/>
            <person name="Merkel B.J."/>
            <person name="Hornburger P."/>
            <person name="Mueller R.-W."/>
            <person name="Bruemmer F."/>
            <person name="Labrenz M."/>
            <person name="Spormann A.M."/>
            <person name="Op den Camp H."/>
            <person name="Overmann J."/>
            <person name="Amann R."/>
            <person name="Jetten M.S.M."/>
            <person name="Mascher T."/>
            <person name="Medema M.H."/>
            <person name="Devos D.P."/>
            <person name="Kaster A.-K."/>
            <person name="Ovreas L."/>
            <person name="Rohde M."/>
            <person name="Galperin M.Y."/>
            <person name="Jogler C."/>
        </authorList>
    </citation>
    <scope>NUCLEOTIDE SEQUENCE [LARGE SCALE GENOMIC DNA]</scope>
    <source>
        <strain evidence="10 11">ETA_A8</strain>
    </source>
</reference>
<organism evidence="10 11">
    <name type="scientific">Anatilimnocola aggregata</name>
    <dbReference type="NCBI Taxonomy" id="2528021"/>
    <lineage>
        <taxon>Bacteria</taxon>
        <taxon>Pseudomonadati</taxon>
        <taxon>Planctomycetota</taxon>
        <taxon>Planctomycetia</taxon>
        <taxon>Pirellulales</taxon>
        <taxon>Pirellulaceae</taxon>
        <taxon>Anatilimnocola</taxon>
    </lineage>
</organism>
<dbReference type="KEGG" id="aagg:ETAA8_36990"/>
<evidence type="ECO:0000259" key="9">
    <source>
        <dbReference type="Pfam" id="PF01618"/>
    </source>
</evidence>
<evidence type="ECO:0000256" key="8">
    <source>
        <dbReference type="SAM" id="Phobius"/>
    </source>
</evidence>
<dbReference type="GO" id="GO:0005886">
    <property type="term" value="C:plasma membrane"/>
    <property type="evidence" value="ECO:0007669"/>
    <property type="project" value="UniProtKB-SubCell"/>
</dbReference>
<dbReference type="OrthoDB" id="5290956at2"/>
<accession>A0A517YEF0</accession>
<dbReference type="PANTHER" id="PTHR30625">
    <property type="entry name" value="PROTEIN TOLQ"/>
    <property type="match status" value="1"/>
</dbReference>
<keyword evidence="6" id="KW-0653">Protein transport</keyword>
<feature type="transmembrane region" description="Helical" evidence="8">
    <location>
        <begin position="330"/>
        <end position="354"/>
    </location>
</feature>
<evidence type="ECO:0000256" key="4">
    <source>
        <dbReference type="ARBA" id="ARBA00022989"/>
    </source>
</evidence>
<evidence type="ECO:0000313" key="11">
    <source>
        <dbReference type="Proteomes" id="UP000315017"/>
    </source>
</evidence>
<gene>
    <name evidence="10" type="ORF">ETAA8_36990</name>
</gene>
<keyword evidence="11" id="KW-1185">Reference proteome</keyword>
<dbReference type="GO" id="GO:0017038">
    <property type="term" value="P:protein import"/>
    <property type="evidence" value="ECO:0007669"/>
    <property type="project" value="TreeGrafter"/>
</dbReference>
<evidence type="ECO:0000256" key="6">
    <source>
        <dbReference type="RuleBase" id="RU004057"/>
    </source>
</evidence>
<dbReference type="InterPro" id="IPR050790">
    <property type="entry name" value="ExbB/TolQ_transport"/>
</dbReference>
<evidence type="ECO:0000256" key="1">
    <source>
        <dbReference type="ARBA" id="ARBA00004651"/>
    </source>
</evidence>
<evidence type="ECO:0000256" key="5">
    <source>
        <dbReference type="ARBA" id="ARBA00023136"/>
    </source>
</evidence>
<feature type="transmembrane region" description="Helical" evidence="8">
    <location>
        <begin position="289"/>
        <end position="310"/>
    </location>
</feature>
<name>A0A517YEF0_9BACT</name>
<keyword evidence="5 8" id="KW-0472">Membrane</keyword>
<keyword evidence="2" id="KW-1003">Cell membrane</keyword>
<comment type="similarity">
    <text evidence="6">Belongs to the exbB/tolQ family.</text>
</comment>
<feature type="transmembrane region" description="Helical" evidence="8">
    <location>
        <begin position="177"/>
        <end position="196"/>
    </location>
</feature>
<dbReference type="Pfam" id="PF01618">
    <property type="entry name" value="MotA_ExbB"/>
    <property type="match status" value="1"/>
</dbReference>
<evidence type="ECO:0000313" key="10">
    <source>
        <dbReference type="EMBL" id="QDU28596.1"/>
    </source>
</evidence>
<evidence type="ECO:0000256" key="2">
    <source>
        <dbReference type="ARBA" id="ARBA00022475"/>
    </source>
</evidence>
<dbReference type="InterPro" id="IPR002898">
    <property type="entry name" value="MotA_ExbB_proton_chnl"/>
</dbReference>
<comment type="subcellular location">
    <subcellularLocation>
        <location evidence="1">Cell membrane</location>
        <topology evidence="1">Multi-pass membrane protein</topology>
    </subcellularLocation>
    <subcellularLocation>
        <location evidence="6">Membrane</location>
        <topology evidence="6">Multi-pass membrane protein</topology>
    </subcellularLocation>
</comment>
<feature type="region of interest" description="Disordered" evidence="7">
    <location>
        <begin position="104"/>
        <end position="135"/>
    </location>
</feature>
<keyword evidence="3 8" id="KW-0812">Transmembrane</keyword>
<feature type="compositionally biased region" description="Basic and acidic residues" evidence="7">
    <location>
        <begin position="126"/>
        <end position="135"/>
    </location>
</feature>
<keyword evidence="4 8" id="KW-1133">Transmembrane helix</keyword>
<feature type="transmembrane region" description="Helical" evidence="8">
    <location>
        <begin position="143"/>
        <end position="165"/>
    </location>
</feature>
<sequence length="558" mass="60304">MSLTAGSFLHFESQADTTSAMYFNFACPHCSKSLRVKEELAGRNARCPYCKHQVKVPQPAPVEPDPLAPLDLASLDLNTLGGSPAPATTNPIRVAATSAVPSLGTPAAAAPTPPVVAGSKKTAKAKTKETTHASNDDGTNVSLIWTAAIGLLFTVTFYAILAPLPQMYFRDLFFDRGWVTVAEAFLMFWAVAILIFKSRKLYRQRESMLFDLLPESIGKEISRQNVHAFGENVRSLPVDTGASFLARRVLRGLEHYSVRGSSSEVSTMLSSQAELDNNAVSSSYSLLNVFIWAIPILGFIGTVQGLGDAVGNLSGSLEAASDVESIKKSLGAITGGLGVAFDTTLVALIMSLLLKFPASSLQKAEEDLLNWVEDYCNENLLKRLIDEDAGAPVTSSDATLQKAINAALVPHQAELRAWTARLREIGKELTAEISQGWTHMQEGVQLQHSERLGEINTAVLSLSELTTQIAAVTQNLSQAQQDQANWATRAAEQQTAAVTSGQQQVTAVVQQSTQMLEEQMGLLEQAVLNLNDTLSQLNGKQVVIQVQHPAKKGWFSRR</sequence>
<dbReference type="AlphaFoldDB" id="A0A517YEF0"/>
<dbReference type="EMBL" id="CP036274">
    <property type="protein sequence ID" value="QDU28596.1"/>
    <property type="molecule type" value="Genomic_DNA"/>
</dbReference>
<evidence type="ECO:0000256" key="3">
    <source>
        <dbReference type="ARBA" id="ARBA00022692"/>
    </source>
</evidence>
<dbReference type="RefSeq" id="WP_145091143.1">
    <property type="nucleotide sequence ID" value="NZ_CP036274.1"/>
</dbReference>
<protein>
    <recommendedName>
        <fullName evidence="9">MotA/TolQ/ExbB proton channel domain-containing protein</fullName>
    </recommendedName>
</protein>
<dbReference type="PANTHER" id="PTHR30625:SF11">
    <property type="entry name" value="MOTA_TOLQ_EXBB PROTON CHANNEL DOMAIN-CONTAINING PROTEIN"/>
    <property type="match status" value="1"/>
</dbReference>
<keyword evidence="6" id="KW-0813">Transport</keyword>
<dbReference type="Proteomes" id="UP000315017">
    <property type="component" value="Chromosome"/>
</dbReference>
<evidence type="ECO:0000256" key="7">
    <source>
        <dbReference type="SAM" id="MobiDB-lite"/>
    </source>
</evidence>